<protein>
    <submittedName>
        <fullName evidence="2">Uncharacterized protein</fullName>
    </submittedName>
</protein>
<dbReference type="OrthoDB" id="3516300at2759"/>
<sequence>MGAARAALGATIEPETKGARSHARNMRTNLDDEFVITNPPSVTIRPKNESIMTKNKRPLRFQETNLSTETGARVISRPILEPDSINSRRPDESMVNMRRRVDDELHEAISSYPIFQNSRPKHSSPLKSSPSRTTLLTDVKI</sequence>
<evidence type="ECO:0000313" key="2">
    <source>
        <dbReference type="EMBL" id="RAL61241.1"/>
    </source>
</evidence>
<organism evidence="2 3">
    <name type="scientific">Monilinia fructigena</name>
    <dbReference type="NCBI Taxonomy" id="38457"/>
    <lineage>
        <taxon>Eukaryota</taxon>
        <taxon>Fungi</taxon>
        <taxon>Dikarya</taxon>
        <taxon>Ascomycota</taxon>
        <taxon>Pezizomycotina</taxon>
        <taxon>Leotiomycetes</taxon>
        <taxon>Helotiales</taxon>
        <taxon>Sclerotiniaceae</taxon>
        <taxon>Monilinia</taxon>
    </lineage>
</organism>
<gene>
    <name evidence="2" type="ORF">DID88_010320</name>
</gene>
<feature type="region of interest" description="Disordered" evidence="1">
    <location>
        <begin position="111"/>
        <end position="141"/>
    </location>
</feature>
<keyword evidence="3" id="KW-1185">Reference proteome</keyword>
<accession>A0A395IM64</accession>
<comment type="caution">
    <text evidence="2">The sequence shown here is derived from an EMBL/GenBank/DDBJ whole genome shotgun (WGS) entry which is preliminary data.</text>
</comment>
<name>A0A395IM64_9HELO</name>
<dbReference type="Proteomes" id="UP000249056">
    <property type="component" value="Unassembled WGS sequence"/>
</dbReference>
<proteinExistence type="predicted"/>
<evidence type="ECO:0000256" key="1">
    <source>
        <dbReference type="SAM" id="MobiDB-lite"/>
    </source>
</evidence>
<reference evidence="2 3" key="1">
    <citation type="submission" date="2018-06" db="EMBL/GenBank/DDBJ databases">
        <title>Genome Sequence of the Brown Rot Fungal Pathogen Monilinia fructigena.</title>
        <authorList>
            <person name="Landi L."/>
            <person name="De Miccolis Angelini R.M."/>
            <person name="Pollastro S."/>
            <person name="Abate D."/>
            <person name="Faretra F."/>
            <person name="Romanazzi G."/>
        </authorList>
    </citation>
    <scope>NUCLEOTIDE SEQUENCE [LARGE SCALE GENOMIC DNA]</scope>
    <source>
        <strain evidence="2 3">Mfrg269</strain>
    </source>
</reference>
<feature type="region of interest" description="Disordered" evidence="1">
    <location>
        <begin position="1"/>
        <end position="22"/>
    </location>
</feature>
<evidence type="ECO:0000313" key="3">
    <source>
        <dbReference type="Proteomes" id="UP000249056"/>
    </source>
</evidence>
<feature type="compositionally biased region" description="Low complexity" evidence="1">
    <location>
        <begin position="125"/>
        <end position="141"/>
    </location>
</feature>
<dbReference type="AlphaFoldDB" id="A0A395IM64"/>
<dbReference type="EMBL" id="QKRW01000033">
    <property type="protein sequence ID" value="RAL61241.1"/>
    <property type="molecule type" value="Genomic_DNA"/>
</dbReference>